<dbReference type="RefSeq" id="WP_085008740.1">
    <property type="nucleotide sequence ID" value="NZ_NAAD01000001.1"/>
</dbReference>
<reference evidence="3 4" key="1">
    <citation type="submission" date="2017-03" db="EMBL/GenBank/DDBJ databases">
        <title>Genome sequence of Geothermobacter sp. EPR-M, Deep-Sea Iron Reducer.</title>
        <authorList>
            <person name="Tully B."/>
            <person name="Savalia P."/>
            <person name="Abuyen K."/>
            <person name="Baughan C."/>
            <person name="Romero E."/>
            <person name="Ronkowski C."/>
            <person name="Torres B."/>
            <person name="Tremblay J."/>
            <person name="Trujillo A."/>
            <person name="Tyler M."/>
            <person name="Perez-Rodriguez I."/>
            <person name="Amend J."/>
        </authorList>
    </citation>
    <scope>NUCLEOTIDE SEQUENCE [LARGE SCALE GENOMIC DNA]</scope>
    <source>
        <strain evidence="3 4">EPR-M</strain>
    </source>
</reference>
<dbReference type="EMBL" id="NAAD01000001">
    <property type="protein sequence ID" value="ORJ63540.1"/>
    <property type="molecule type" value="Genomic_DNA"/>
</dbReference>
<name>A0A1X0YEC9_9BACT</name>
<sequence length="154" mass="16419">MDFAKSVIDATCEIFETMLMTRVTPGDPLPNRSDVFVGGISGMVGMAGGYRGMLAIHCSNQVAMAITGTFLGIEVETVDDDVKDAIGEMANMLAGSVKSSLSENGKDIKLSIPSAVGGEEYTFECHAAADQVLMPFKMPDGEFLVELQLQEQSE</sequence>
<dbReference type="Proteomes" id="UP000193136">
    <property type="component" value="Unassembled WGS sequence"/>
</dbReference>
<dbReference type="InterPro" id="IPR028976">
    <property type="entry name" value="CheC-like_sf"/>
</dbReference>
<dbReference type="Gene3D" id="3.40.1550.10">
    <property type="entry name" value="CheC-like"/>
    <property type="match status" value="1"/>
</dbReference>
<evidence type="ECO:0000259" key="2">
    <source>
        <dbReference type="Pfam" id="PF13690"/>
    </source>
</evidence>
<dbReference type="SUPFAM" id="SSF103039">
    <property type="entry name" value="CheC-like"/>
    <property type="match status" value="1"/>
</dbReference>
<dbReference type="AlphaFoldDB" id="A0A1X0YEC9"/>
<dbReference type="PANTHER" id="PTHR39452:SF1">
    <property type="entry name" value="CHEY-P PHOSPHATASE CHEX"/>
    <property type="match status" value="1"/>
</dbReference>
<evidence type="ECO:0000313" key="4">
    <source>
        <dbReference type="Proteomes" id="UP000193136"/>
    </source>
</evidence>
<dbReference type="CDD" id="cd17906">
    <property type="entry name" value="CheX"/>
    <property type="match status" value="1"/>
</dbReference>
<dbReference type="STRING" id="1969733.B5V00_01345"/>
<keyword evidence="4" id="KW-1185">Reference proteome</keyword>
<protein>
    <submittedName>
        <fullName evidence="3">Chemotaxis protein CheX</fullName>
    </submittedName>
</protein>
<evidence type="ECO:0000313" key="3">
    <source>
        <dbReference type="EMBL" id="ORJ63540.1"/>
    </source>
</evidence>
<feature type="domain" description="Chemotaxis phosphatase CheX-like" evidence="2">
    <location>
        <begin position="40"/>
        <end position="137"/>
    </location>
</feature>
<dbReference type="InterPro" id="IPR028051">
    <property type="entry name" value="CheX-like_dom"/>
</dbReference>
<evidence type="ECO:0000256" key="1">
    <source>
        <dbReference type="ARBA" id="ARBA00022500"/>
    </source>
</evidence>
<organism evidence="3 4">
    <name type="scientific">Geothermobacter hydrogeniphilus</name>
    <dbReference type="NCBI Taxonomy" id="1969733"/>
    <lineage>
        <taxon>Bacteria</taxon>
        <taxon>Pseudomonadati</taxon>
        <taxon>Thermodesulfobacteriota</taxon>
        <taxon>Desulfuromonadia</taxon>
        <taxon>Desulfuromonadales</taxon>
        <taxon>Geothermobacteraceae</taxon>
        <taxon>Geothermobacter</taxon>
    </lineage>
</organism>
<comment type="caution">
    <text evidence="3">The sequence shown here is derived from an EMBL/GenBank/DDBJ whole genome shotgun (WGS) entry which is preliminary data.</text>
</comment>
<proteinExistence type="predicted"/>
<dbReference type="GO" id="GO:0006935">
    <property type="term" value="P:chemotaxis"/>
    <property type="evidence" value="ECO:0007669"/>
    <property type="project" value="UniProtKB-KW"/>
</dbReference>
<dbReference type="InterPro" id="IPR038756">
    <property type="entry name" value="CheX-like"/>
</dbReference>
<dbReference type="Pfam" id="PF13690">
    <property type="entry name" value="CheX"/>
    <property type="match status" value="1"/>
</dbReference>
<keyword evidence="1" id="KW-0145">Chemotaxis</keyword>
<accession>A0A1X0YEC9</accession>
<gene>
    <name evidence="3" type="ORF">B5V00_01345</name>
</gene>
<dbReference type="OrthoDB" id="9790435at2"/>
<dbReference type="PANTHER" id="PTHR39452">
    <property type="entry name" value="CHEY-P PHOSPHATASE CHEX"/>
    <property type="match status" value="1"/>
</dbReference>